<reference evidence="2" key="1">
    <citation type="journal article" date="2019" name="Int. J. Syst. Evol. Microbiol.">
        <title>The Global Catalogue of Microorganisms (GCM) 10K type strain sequencing project: providing services to taxonomists for standard genome sequencing and annotation.</title>
        <authorList>
            <consortium name="The Broad Institute Genomics Platform"/>
            <consortium name="The Broad Institute Genome Sequencing Center for Infectious Disease"/>
            <person name="Wu L."/>
            <person name="Ma J."/>
        </authorList>
    </citation>
    <scope>NUCLEOTIDE SEQUENCE [LARGE SCALE GENOMIC DNA]</scope>
    <source>
        <strain evidence="2">CGMCC 1.15341</strain>
    </source>
</reference>
<dbReference type="InterPro" id="IPR008023">
    <property type="entry name" value="DUF748"/>
</dbReference>
<sequence>MLLVVLVLFTTPYIVRDQLVIWLHKQGVDDARLDTLDVNYLSGRVQVRGLRAVREGYYPLQLDRLQLTLDYGSLFQRQVRVTSLDLQGLRGGVAVRDSEQWLGPINLTQLASGSTPEEPVVDDGEASRWSFGLDNLQLNGIDWRLALEQQEHRLELDNLWLGAIYLWEPQIETTLSLSGRINGAPFALDSTSVPLPAQKHGKLKLSIDQLQLKPILGDLVPQLDATLSTDLSLSAQLDGPRISLLPEGSISIGGLLWRDAELNFSSERIEWQGAATIGLDTLRPDSIEINGKLNLPKGIALGQSAQELRVQQLGWQGDLVLSMPEQSAMTLALDGALGTGGLDFIQQGEPGLNLSLAQADWRGNTRLSLAQGEQAAIDLSGQNALRLDVLVLTQGDNLDLQLDRLDLDTALSSQALQRWQLENTRVALGPLTLRQGEALELSLSSLEGELGARYDLTSSQLGLQAPGITAGATNVRVAQKPLAALESLKLAQLELALPLKVGLSGAQFQGLELARTERDEPLLALAGLGVQRLMLDQQQLQIDRVDLSGLDGVLTLNEQMVPVDIQALQQQLEALGGASGQGQPAAEDPATAAEQGEAFRIRIDELVLAGDSQLRFTDRSTKPVFSALLAIDRANINAIDTAGDAQSEFALSAQVNRFAKLTAEGAVNLIGSPRSGHWSAQLVGMDLPSLSPYSIKYTGYFLKNGQLNLKLDGALEQDQLDGSNHIRLNRLEVDPVDQAQVGKFQQQISMPLGTAVAVLQDDDDNIDLDVPVSGSLDDPEFDYQSIIKRIAGKGVKQGVMSYLLQAMQPYGALISLAQSAIEASQTGAFIRLEPVLFEPGSEMPKGDVDGYLAKLTELMNARDGLRLNLCGISVAEDRSVLDKALAEENAKRDKPLEAEVLAAELDSRLQQLANARAELLKQRLQDDVSADRLFLCYAQVDKEGLPRVEPAL</sequence>
<proteinExistence type="predicted"/>
<comment type="caution">
    <text evidence="1">The sequence shown here is derived from an EMBL/GenBank/DDBJ whole genome shotgun (WGS) entry which is preliminary data.</text>
</comment>
<accession>A0ABQ1KXH0</accession>
<name>A0ABQ1KXH0_9GAMM</name>
<evidence type="ECO:0000313" key="2">
    <source>
        <dbReference type="Proteomes" id="UP000629025"/>
    </source>
</evidence>
<dbReference type="EMBL" id="BMIJ01000009">
    <property type="protein sequence ID" value="GGC09452.1"/>
    <property type="molecule type" value="Genomic_DNA"/>
</dbReference>
<evidence type="ECO:0008006" key="3">
    <source>
        <dbReference type="Google" id="ProtNLM"/>
    </source>
</evidence>
<dbReference type="Proteomes" id="UP000629025">
    <property type="component" value="Unassembled WGS sequence"/>
</dbReference>
<dbReference type="Pfam" id="PF05359">
    <property type="entry name" value="DUF748"/>
    <property type="match status" value="1"/>
</dbReference>
<organism evidence="1 2">
    <name type="scientific">Marinobacterium zhoushanense</name>
    <dbReference type="NCBI Taxonomy" id="1679163"/>
    <lineage>
        <taxon>Bacteria</taxon>
        <taxon>Pseudomonadati</taxon>
        <taxon>Pseudomonadota</taxon>
        <taxon>Gammaproteobacteria</taxon>
        <taxon>Oceanospirillales</taxon>
        <taxon>Oceanospirillaceae</taxon>
        <taxon>Marinobacterium</taxon>
    </lineage>
</organism>
<evidence type="ECO:0000313" key="1">
    <source>
        <dbReference type="EMBL" id="GGC09452.1"/>
    </source>
</evidence>
<protein>
    <recommendedName>
        <fullName evidence="3">DUF748 domain-containing protein</fullName>
    </recommendedName>
</protein>
<gene>
    <name evidence="1" type="ORF">GCM10011352_39800</name>
</gene>
<keyword evidence="2" id="KW-1185">Reference proteome</keyword>